<accession>A0A1G8X1Z9</accession>
<feature type="region of interest" description="Disordered" evidence="1">
    <location>
        <begin position="44"/>
        <end position="64"/>
    </location>
</feature>
<sequence>MSEQMIGSYSSMCLSDIMKQRTAESTRRPGNGCLLHGAFHRPKVAGEVEGKKGDGDDQADLPEPSTDAAIATISSISCVPERQYA</sequence>
<evidence type="ECO:0000313" key="2">
    <source>
        <dbReference type="EMBL" id="SDJ84679.1"/>
    </source>
</evidence>
<dbReference type="Proteomes" id="UP000326500">
    <property type="component" value="Unassembled WGS sequence"/>
</dbReference>
<name>A0A1G8X1Z9_9EURY</name>
<dbReference type="EMBL" id="FNFT01000001">
    <property type="protein sequence ID" value="SDJ84679.1"/>
    <property type="molecule type" value="Genomic_DNA"/>
</dbReference>
<gene>
    <name evidence="2" type="ORF">SAMN04488571_101215</name>
</gene>
<reference evidence="2 3" key="1">
    <citation type="submission" date="2016-10" db="EMBL/GenBank/DDBJ databases">
        <authorList>
            <person name="Varghese N."/>
            <person name="Submissions S."/>
        </authorList>
    </citation>
    <scope>NUCLEOTIDE SEQUENCE [LARGE SCALE GENOMIC DNA]</scope>
    <source>
        <strain evidence="2 3">DSM 2373</strain>
    </source>
</reference>
<evidence type="ECO:0000313" key="3">
    <source>
        <dbReference type="Proteomes" id="UP000326500"/>
    </source>
</evidence>
<protein>
    <submittedName>
        <fullName evidence="2">Uncharacterized protein</fullName>
    </submittedName>
</protein>
<feature type="compositionally biased region" description="Basic and acidic residues" evidence="1">
    <location>
        <begin position="44"/>
        <end position="55"/>
    </location>
</feature>
<dbReference type="AlphaFoldDB" id="A0A1G8X1Z9"/>
<organism evidence="2 3">
    <name type="scientific">Methanoculleus thermophilus</name>
    <dbReference type="NCBI Taxonomy" id="2200"/>
    <lineage>
        <taxon>Archaea</taxon>
        <taxon>Methanobacteriati</taxon>
        <taxon>Methanobacteriota</taxon>
        <taxon>Stenosarchaea group</taxon>
        <taxon>Methanomicrobia</taxon>
        <taxon>Methanomicrobiales</taxon>
        <taxon>Methanomicrobiaceae</taxon>
        <taxon>Methanoculleus</taxon>
    </lineage>
</organism>
<proteinExistence type="predicted"/>
<keyword evidence="3" id="KW-1185">Reference proteome</keyword>
<evidence type="ECO:0000256" key="1">
    <source>
        <dbReference type="SAM" id="MobiDB-lite"/>
    </source>
</evidence>